<comment type="caution">
    <text evidence="2">The sequence shown here is derived from an EMBL/GenBank/DDBJ whole genome shotgun (WGS) entry which is preliminary data.</text>
</comment>
<gene>
    <name evidence="2" type="ORF">QC763_507215</name>
</gene>
<keyword evidence="3" id="KW-1185">Reference proteome</keyword>
<dbReference type="EMBL" id="JAFFHB010000006">
    <property type="protein sequence ID" value="KAK4664676.1"/>
    <property type="molecule type" value="Genomic_DNA"/>
</dbReference>
<dbReference type="RefSeq" id="XP_062764642.1">
    <property type="nucleotide sequence ID" value="XM_062913320.1"/>
</dbReference>
<dbReference type="GeneID" id="87933663"/>
<feature type="compositionally biased region" description="Polar residues" evidence="1">
    <location>
        <begin position="1"/>
        <end position="17"/>
    </location>
</feature>
<protein>
    <submittedName>
        <fullName evidence="2">Uncharacterized protein</fullName>
    </submittedName>
</protein>
<evidence type="ECO:0000256" key="1">
    <source>
        <dbReference type="SAM" id="MobiDB-lite"/>
    </source>
</evidence>
<evidence type="ECO:0000313" key="3">
    <source>
        <dbReference type="Proteomes" id="UP001326199"/>
    </source>
</evidence>
<name>A0ABR0H9T5_9PEZI</name>
<dbReference type="Proteomes" id="UP001326199">
    <property type="component" value="Unassembled WGS sequence"/>
</dbReference>
<organism evidence="2 3">
    <name type="scientific">Podospora pseudopauciseta</name>
    <dbReference type="NCBI Taxonomy" id="2093780"/>
    <lineage>
        <taxon>Eukaryota</taxon>
        <taxon>Fungi</taxon>
        <taxon>Dikarya</taxon>
        <taxon>Ascomycota</taxon>
        <taxon>Pezizomycotina</taxon>
        <taxon>Sordariomycetes</taxon>
        <taxon>Sordariomycetidae</taxon>
        <taxon>Sordariales</taxon>
        <taxon>Podosporaceae</taxon>
        <taxon>Podospora</taxon>
    </lineage>
</organism>
<dbReference type="CDD" id="cd00303">
    <property type="entry name" value="retropepsin_like"/>
    <property type="match status" value="2"/>
</dbReference>
<proteinExistence type="predicted"/>
<evidence type="ECO:0000313" key="2">
    <source>
        <dbReference type="EMBL" id="KAK4664676.1"/>
    </source>
</evidence>
<sequence>MHPSNPFSSQEPASKNASGPLRVPLPNEPSPLLCIDVEINGHPITALASMANENSIISLELAEQLSLPIELREFKHPVRLLNGTIAKGDGTVQVAITRRDHEQHGYLPGLQKCDVLPGSIYPLVLGQTSLLFYLQAVPYWREWHRLLSPDPPPEFDFKIRMSLPRPPLGDRTVFISAVGHLAFDDLGGDLAGDDVPFVLDGASACCIISGNYARFRGMDMEELPPGEAYTLVFIDGSTAECSIVVRGVEWTPWGNPGAGYIIRGRTCFVDFLVVEECPATVILGSNYLDAFGILEGPEKVPDLESFQITSLGFAPSLEQYPEVSWLSKGTRPGVKVGDTWFEVELQVGVTMVERGAESGLDSKAASEKPAVQDIGQ</sequence>
<feature type="region of interest" description="Disordered" evidence="1">
    <location>
        <begin position="1"/>
        <end position="23"/>
    </location>
</feature>
<reference evidence="2 3" key="1">
    <citation type="journal article" date="2023" name="bioRxiv">
        <title>High-quality genome assemblies of four members of thePodospora anserinaspecies complex.</title>
        <authorList>
            <person name="Ament-Velasquez S.L."/>
            <person name="Vogan A.A."/>
            <person name="Wallerman O."/>
            <person name="Hartmann F."/>
            <person name="Gautier V."/>
            <person name="Silar P."/>
            <person name="Giraud T."/>
            <person name="Johannesson H."/>
        </authorList>
    </citation>
    <scope>NUCLEOTIDE SEQUENCE [LARGE SCALE GENOMIC DNA]</scope>
    <source>
        <strain evidence="2 3">CBS 411.78</strain>
    </source>
</reference>
<accession>A0ABR0H9T5</accession>